<proteinExistence type="predicted"/>
<name>A0A5M6CK92_9FLAO</name>
<feature type="chain" id="PRO_5024461644" description="Lipoprotein" evidence="1">
    <location>
        <begin position="20"/>
        <end position="125"/>
    </location>
</feature>
<evidence type="ECO:0000256" key="1">
    <source>
        <dbReference type="SAM" id="SignalP"/>
    </source>
</evidence>
<dbReference type="RefSeq" id="WP_150011478.1">
    <property type="nucleotide sequence ID" value="NZ_VWSG01000004.1"/>
</dbReference>
<dbReference type="PROSITE" id="PS51257">
    <property type="entry name" value="PROKAR_LIPOPROTEIN"/>
    <property type="match status" value="1"/>
</dbReference>
<sequence length="125" mass="15114">MIKYLKFLMLFICMTFLYGCPNIDDAKYKFKIRNQSTDSIYFYQAENFDYFPEYLNSGFIIAPNNQVPSATNFSYGKIYVWIFDKNVIDNNVFKDVINNDMYLKRYELTLDDLQRMNWQVVYDED</sequence>
<keyword evidence="1" id="KW-0732">Signal</keyword>
<dbReference type="AlphaFoldDB" id="A0A5M6CK92"/>
<comment type="caution">
    <text evidence="2">The sequence shown here is derived from an EMBL/GenBank/DDBJ whole genome shotgun (WGS) entry which is preliminary data.</text>
</comment>
<dbReference type="EMBL" id="VWSG01000004">
    <property type="protein sequence ID" value="KAA5535443.1"/>
    <property type="molecule type" value="Genomic_DNA"/>
</dbReference>
<protein>
    <recommendedName>
        <fullName evidence="4">Lipoprotein</fullName>
    </recommendedName>
</protein>
<accession>A0A5M6CK92</accession>
<evidence type="ECO:0000313" key="3">
    <source>
        <dbReference type="Proteomes" id="UP000325141"/>
    </source>
</evidence>
<feature type="signal peptide" evidence="1">
    <location>
        <begin position="1"/>
        <end position="19"/>
    </location>
</feature>
<keyword evidence="3" id="KW-1185">Reference proteome</keyword>
<organism evidence="2 3">
    <name type="scientific">Paenimyroides baculatum</name>
    <dbReference type="NCBI Taxonomy" id="2608000"/>
    <lineage>
        <taxon>Bacteria</taxon>
        <taxon>Pseudomonadati</taxon>
        <taxon>Bacteroidota</taxon>
        <taxon>Flavobacteriia</taxon>
        <taxon>Flavobacteriales</taxon>
        <taxon>Flavobacteriaceae</taxon>
        <taxon>Paenimyroides</taxon>
    </lineage>
</organism>
<gene>
    <name evidence="2" type="ORF">F0460_06525</name>
</gene>
<dbReference type="Proteomes" id="UP000325141">
    <property type="component" value="Unassembled WGS sequence"/>
</dbReference>
<evidence type="ECO:0000313" key="2">
    <source>
        <dbReference type="EMBL" id="KAA5535443.1"/>
    </source>
</evidence>
<reference evidence="2 3" key="1">
    <citation type="submission" date="2019-09" db="EMBL/GenBank/DDBJ databases">
        <title>Genome sequence and assembly of Flavobacterium sp.</title>
        <authorList>
            <person name="Chhetri G."/>
        </authorList>
    </citation>
    <scope>NUCLEOTIDE SEQUENCE [LARGE SCALE GENOMIC DNA]</scope>
    <source>
        <strain evidence="2 3">SNL9</strain>
    </source>
</reference>
<evidence type="ECO:0008006" key="4">
    <source>
        <dbReference type="Google" id="ProtNLM"/>
    </source>
</evidence>